<evidence type="ECO:0000256" key="2">
    <source>
        <dbReference type="SAM" id="SignalP"/>
    </source>
</evidence>
<dbReference type="SUPFAM" id="SSF52058">
    <property type="entry name" value="L domain-like"/>
    <property type="match status" value="1"/>
</dbReference>
<sequence>MAAPQFFSFLLALCILSISADMGFYSIDCGSSTSYKDGNLIDWTGDDEYRGNNGESHSVSSSNSISHVMDTLRVFTTGKKNCYHIGSVKQGRVLVRASFYYGNYDSKSLPPTFDLHFDGNHWTTVETSSTEVVYHEVTYVMKTNSISVCIAQTNPGEFPFISALEVRSLESDMYSHIGDSLPLLLRRRIAFGANSTIRYPDDPYDRMWTPEVISNGLIKVSSINATFGNMLQLKDQPPPAVLKSAVTANSPKSGIQVFMGFPPVEVPVYLNFYFSEVIQLRPDQTRSFIVFKDNMSFSKPVFPPYGNCTQLYTNNTRASSSTTFSLVRTVDSTLPPLINAMETFVVGDVLTNGTNNGDVQGLASLQKAFAVLQDWRGDPCLPAPYTWDWVDCSTDPTPRVTAMFLGNFGLSGILPDFSSMDALETIDFHNNSLQGPIPDFLGTFSDLKTLVTGNPNLCTSVTSCPTSSKNPIVNLACSIKCGNILTILFGTIIPFLIIPFRENHAGI</sequence>
<feature type="domain" description="Malectin-like" evidence="3">
    <location>
        <begin position="27"/>
        <end position="345"/>
    </location>
</feature>
<organism evidence="4 5">
    <name type="scientific">Handroanthus impetiginosus</name>
    <dbReference type="NCBI Taxonomy" id="429701"/>
    <lineage>
        <taxon>Eukaryota</taxon>
        <taxon>Viridiplantae</taxon>
        <taxon>Streptophyta</taxon>
        <taxon>Embryophyta</taxon>
        <taxon>Tracheophyta</taxon>
        <taxon>Spermatophyta</taxon>
        <taxon>Magnoliopsida</taxon>
        <taxon>eudicotyledons</taxon>
        <taxon>Gunneridae</taxon>
        <taxon>Pentapetalae</taxon>
        <taxon>asterids</taxon>
        <taxon>lamiids</taxon>
        <taxon>Lamiales</taxon>
        <taxon>Bignoniaceae</taxon>
        <taxon>Crescentiina</taxon>
        <taxon>Tabebuia alliance</taxon>
        <taxon>Handroanthus</taxon>
    </lineage>
</organism>
<name>A0A2G9GQJ1_9LAMI</name>
<dbReference type="EMBL" id="NKXS01004072">
    <property type="protein sequence ID" value="PIN07495.1"/>
    <property type="molecule type" value="Genomic_DNA"/>
</dbReference>
<keyword evidence="4" id="KW-0808">Transferase</keyword>
<evidence type="ECO:0000313" key="4">
    <source>
        <dbReference type="EMBL" id="PIN07495.1"/>
    </source>
</evidence>
<dbReference type="OrthoDB" id="2143199at2759"/>
<gene>
    <name evidence="4" type="ORF">CDL12_19937</name>
</gene>
<feature type="chain" id="PRO_5013621120" evidence="2">
    <location>
        <begin position="21"/>
        <end position="507"/>
    </location>
</feature>
<dbReference type="Gene3D" id="3.80.10.10">
    <property type="entry name" value="Ribonuclease Inhibitor"/>
    <property type="match status" value="1"/>
</dbReference>
<evidence type="ECO:0000313" key="5">
    <source>
        <dbReference type="Proteomes" id="UP000231279"/>
    </source>
</evidence>
<dbReference type="STRING" id="429701.A0A2G9GQJ1"/>
<keyword evidence="5" id="KW-1185">Reference proteome</keyword>
<evidence type="ECO:0000259" key="3">
    <source>
        <dbReference type="Pfam" id="PF12819"/>
    </source>
</evidence>
<comment type="caution">
    <text evidence="4">The sequence shown here is derived from an EMBL/GenBank/DDBJ whole genome shotgun (WGS) entry which is preliminary data.</text>
</comment>
<comment type="subcellular location">
    <subcellularLocation>
        <location evidence="1">Membrane</location>
        <topology evidence="1">Single-pass membrane protein</topology>
    </subcellularLocation>
</comment>
<dbReference type="GO" id="GO:0004674">
    <property type="term" value="F:protein serine/threonine kinase activity"/>
    <property type="evidence" value="ECO:0007669"/>
    <property type="project" value="UniProtKB-KW"/>
</dbReference>
<dbReference type="PANTHER" id="PTHR45631">
    <property type="entry name" value="OS07G0107800 PROTEIN-RELATED"/>
    <property type="match status" value="1"/>
</dbReference>
<dbReference type="Pfam" id="PF12819">
    <property type="entry name" value="Malectin_like"/>
    <property type="match status" value="1"/>
</dbReference>
<dbReference type="InterPro" id="IPR024788">
    <property type="entry name" value="Malectin-like_Carb-bd_dom"/>
</dbReference>
<keyword evidence="2" id="KW-0732">Signal</keyword>
<dbReference type="EC" id="2.7.11.1" evidence="4"/>
<protein>
    <submittedName>
        <fullName evidence="4">Non-specific serine/threonine protein kinase</fullName>
        <ecNumber evidence="4">2.7.11.1</ecNumber>
    </submittedName>
</protein>
<dbReference type="AlphaFoldDB" id="A0A2G9GQJ1"/>
<keyword evidence="4" id="KW-0418">Kinase</keyword>
<proteinExistence type="predicted"/>
<accession>A0A2G9GQJ1</accession>
<keyword evidence="4" id="KW-0723">Serine/threonine-protein kinase</keyword>
<evidence type="ECO:0000256" key="1">
    <source>
        <dbReference type="ARBA" id="ARBA00004167"/>
    </source>
</evidence>
<dbReference type="InterPro" id="IPR032675">
    <property type="entry name" value="LRR_dom_sf"/>
</dbReference>
<dbReference type="Proteomes" id="UP000231279">
    <property type="component" value="Unassembled WGS sequence"/>
</dbReference>
<feature type="signal peptide" evidence="2">
    <location>
        <begin position="1"/>
        <end position="20"/>
    </location>
</feature>
<dbReference type="GO" id="GO:0016020">
    <property type="term" value="C:membrane"/>
    <property type="evidence" value="ECO:0007669"/>
    <property type="project" value="UniProtKB-SubCell"/>
</dbReference>
<dbReference type="PANTHER" id="PTHR45631:SF44">
    <property type="entry name" value="CARBOHYDRATE-BINDING PROTEIN OF THE ER PROTEIN"/>
    <property type="match status" value="1"/>
</dbReference>
<reference evidence="5" key="1">
    <citation type="journal article" date="2018" name="Gigascience">
        <title>Genome assembly of the Pink Ipe (Handroanthus impetiginosus, Bignoniaceae), a highly valued, ecologically keystone Neotropical timber forest tree.</title>
        <authorList>
            <person name="Silva-Junior O.B."/>
            <person name="Grattapaglia D."/>
            <person name="Novaes E."/>
            <person name="Collevatti R.G."/>
        </authorList>
    </citation>
    <scope>NUCLEOTIDE SEQUENCE [LARGE SCALE GENOMIC DNA]</scope>
    <source>
        <strain evidence="5">cv. UFG-1</strain>
    </source>
</reference>